<dbReference type="PANTHER" id="PTHR34504:SF2">
    <property type="entry name" value="UPF0150 PROTEIN SSL0259"/>
    <property type="match status" value="1"/>
</dbReference>
<sequence>MIVLIYNTNSDVNYMVHRVMNFTVLIEQDEDGVYIAKVPDIPGCYTQGKTVEQAMKRIEEAVRVCIESDEEMDAFTPMKFIGLQNIEVRV</sequence>
<organism evidence="2 3">
    <name type="scientific">Methanolobus vulcani</name>
    <dbReference type="NCBI Taxonomy" id="38026"/>
    <lineage>
        <taxon>Archaea</taxon>
        <taxon>Methanobacteriati</taxon>
        <taxon>Methanobacteriota</taxon>
        <taxon>Stenosarchaea group</taxon>
        <taxon>Methanomicrobia</taxon>
        <taxon>Methanosarcinales</taxon>
        <taxon>Methanosarcinaceae</taxon>
        <taxon>Methanolobus</taxon>
    </lineage>
</organism>
<dbReference type="InterPro" id="IPR035069">
    <property type="entry name" value="TTHA1013/TTHA0281-like"/>
</dbReference>
<evidence type="ECO:0000313" key="2">
    <source>
        <dbReference type="EMBL" id="SDF23992.1"/>
    </source>
</evidence>
<comment type="caution">
    <text evidence="2">The sequence shown here is derived from an EMBL/GenBank/DDBJ whole genome shotgun (WGS) entry which is preliminary data.</text>
</comment>
<protein>
    <submittedName>
        <fullName evidence="2">Predicted nuclease of the RNAse H fold, HicB family</fullName>
    </submittedName>
</protein>
<proteinExistence type="predicted"/>
<name>A0A7Z7FBE4_9EURY</name>
<feature type="domain" description="HicB-like antitoxin of toxin-antitoxin system" evidence="1">
    <location>
        <begin position="22"/>
        <end position="76"/>
    </location>
</feature>
<dbReference type="Gene3D" id="3.30.160.250">
    <property type="match status" value="1"/>
</dbReference>
<accession>A0A7Z7FBE4</accession>
<dbReference type="Proteomes" id="UP000199259">
    <property type="component" value="Unassembled WGS sequence"/>
</dbReference>
<dbReference type="AlphaFoldDB" id="A0A7Z7FBE4"/>
<dbReference type="Pfam" id="PF15919">
    <property type="entry name" value="HicB_lk_antitox"/>
    <property type="match status" value="1"/>
</dbReference>
<dbReference type="SUPFAM" id="SSF143100">
    <property type="entry name" value="TTHA1013/TTHA0281-like"/>
    <property type="match status" value="1"/>
</dbReference>
<evidence type="ECO:0000259" key="1">
    <source>
        <dbReference type="Pfam" id="PF15919"/>
    </source>
</evidence>
<dbReference type="EMBL" id="FNCA01000001">
    <property type="protein sequence ID" value="SDF23992.1"/>
    <property type="molecule type" value="Genomic_DNA"/>
</dbReference>
<dbReference type="PANTHER" id="PTHR34504">
    <property type="entry name" value="ANTITOXIN HICB"/>
    <property type="match status" value="1"/>
</dbReference>
<gene>
    <name evidence="2" type="ORF">SAMN04488589_0085</name>
</gene>
<dbReference type="InterPro" id="IPR031807">
    <property type="entry name" value="HicB-like"/>
</dbReference>
<keyword evidence="3" id="KW-1185">Reference proteome</keyword>
<reference evidence="2 3" key="1">
    <citation type="submission" date="2016-10" db="EMBL/GenBank/DDBJ databases">
        <authorList>
            <person name="Varghese N."/>
            <person name="Submissions S."/>
        </authorList>
    </citation>
    <scope>NUCLEOTIDE SEQUENCE [LARGE SCALE GENOMIC DNA]</scope>
    <source>
        <strain evidence="2 3">PL 12/M</strain>
    </source>
</reference>
<dbReference type="InterPro" id="IPR051404">
    <property type="entry name" value="TA_system_antitoxin"/>
</dbReference>
<evidence type="ECO:0000313" key="3">
    <source>
        <dbReference type="Proteomes" id="UP000199259"/>
    </source>
</evidence>